<dbReference type="InterPro" id="IPR036388">
    <property type="entry name" value="WH-like_DNA-bd_sf"/>
</dbReference>
<evidence type="ECO:0000256" key="1">
    <source>
        <dbReference type="ARBA" id="ARBA00023015"/>
    </source>
</evidence>
<keyword evidence="3" id="KW-0804">Transcription</keyword>
<feature type="domain" description="HTH rpiR-type" evidence="4">
    <location>
        <begin position="5"/>
        <end position="81"/>
    </location>
</feature>
<dbReference type="EMBL" id="MAEL01000044">
    <property type="protein sequence ID" value="KAF1303109.1"/>
    <property type="molecule type" value="Genomic_DNA"/>
</dbReference>
<organism evidence="6 7">
    <name type="scientific">Candidatus Enterococcus willemsii</name>
    <dbReference type="NCBI Taxonomy" id="1857215"/>
    <lineage>
        <taxon>Bacteria</taxon>
        <taxon>Bacillati</taxon>
        <taxon>Bacillota</taxon>
        <taxon>Bacilli</taxon>
        <taxon>Lactobacillales</taxon>
        <taxon>Enterococcaceae</taxon>
        <taxon>Enterococcus</taxon>
    </lineage>
</organism>
<dbReference type="PROSITE" id="PS51071">
    <property type="entry name" value="HTH_RPIR"/>
    <property type="match status" value="1"/>
</dbReference>
<dbReference type="Proteomes" id="UP000782705">
    <property type="component" value="Unassembled WGS sequence"/>
</dbReference>
<gene>
    <name evidence="6" type="ORF">BAU17_08240</name>
</gene>
<dbReference type="Gene3D" id="1.10.10.10">
    <property type="entry name" value="Winged helix-like DNA-binding domain superfamily/Winged helix DNA-binding domain"/>
    <property type="match status" value="1"/>
</dbReference>
<dbReference type="CDD" id="cd05013">
    <property type="entry name" value="SIS_RpiR"/>
    <property type="match status" value="1"/>
</dbReference>
<dbReference type="Gene3D" id="3.40.50.10490">
    <property type="entry name" value="Glucose-6-phosphate isomerase like protein, domain 1"/>
    <property type="match status" value="1"/>
</dbReference>
<dbReference type="InterPro" id="IPR047640">
    <property type="entry name" value="RpiR-like"/>
</dbReference>
<evidence type="ECO:0000313" key="6">
    <source>
        <dbReference type="EMBL" id="KAF1303109.1"/>
    </source>
</evidence>
<comment type="caution">
    <text evidence="6">The sequence shown here is derived from an EMBL/GenBank/DDBJ whole genome shotgun (WGS) entry which is preliminary data.</text>
</comment>
<keyword evidence="1" id="KW-0805">Transcription regulation</keyword>
<dbReference type="SUPFAM" id="SSF46689">
    <property type="entry name" value="Homeodomain-like"/>
    <property type="match status" value="1"/>
</dbReference>
<evidence type="ECO:0000256" key="2">
    <source>
        <dbReference type="ARBA" id="ARBA00023125"/>
    </source>
</evidence>
<keyword evidence="2" id="KW-0238">DNA-binding</keyword>
<dbReference type="InterPro" id="IPR046348">
    <property type="entry name" value="SIS_dom_sf"/>
</dbReference>
<evidence type="ECO:0000313" key="7">
    <source>
        <dbReference type="Proteomes" id="UP000782705"/>
    </source>
</evidence>
<dbReference type="InterPro" id="IPR000281">
    <property type="entry name" value="HTH_RpiR"/>
</dbReference>
<evidence type="ECO:0000259" key="4">
    <source>
        <dbReference type="PROSITE" id="PS51071"/>
    </source>
</evidence>
<evidence type="ECO:0000256" key="3">
    <source>
        <dbReference type="ARBA" id="ARBA00023163"/>
    </source>
</evidence>
<dbReference type="Pfam" id="PF01418">
    <property type="entry name" value="HTH_6"/>
    <property type="match status" value="1"/>
</dbReference>
<dbReference type="Pfam" id="PF01380">
    <property type="entry name" value="SIS"/>
    <property type="match status" value="1"/>
</dbReference>
<reference evidence="6 7" key="1">
    <citation type="submission" date="2016-06" db="EMBL/GenBank/DDBJ databases">
        <title>Four novel species of enterococci isolated from chicken manure.</title>
        <authorList>
            <person name="Van Tyne D."/>
        </authorList>
    </citation>
    <scope>NUCLEOTIDE SEQUENCE [LARGE SCALE GENOMIC DNA]</scope>
    <source>
        <strain evidence="6 7">CU12B</strain>
    </source>
</reference>
<dbReference type="PANTHER" id="PTHR30514">
    <property type="entry name" value="GLUCOKINASE"/>
    <property type="match status" value="1"/>
</dbReference>
<name>A0ABQ6YYG9_9ENTE</name>
<proteinExistence type="predicted"/>
<feature type="domain" description="SIS" evidence="5">
    <location>
        <begin position="125"/>
        <end position="266"/>
    </location>
</feature>
<keyword evidence="7" id="KW-1185">Reference proteome</keyword>
<dbReference type="InterPro" id="IPR009057">
    <property type="entry name" value="Homeodomain-like_sf"/>
</dbReference>
<protein>
    <submittedName>
        <fullName evidence="6">RpiR family transcriptional regulator</fullName>
    </submittedName>
</protein>
<dbReference type="PROSITE" id="PS51464">
    <property type="entry name" value="SIS"/>
    <property type="match status" value="1"/>
</dbReference>
<accession>A0ABQ6YYG9</accession>
<dbReference type="InterPro" id="IPR035472">
    <property type="entry name" value="RpiR-like_SIS"/>
</dbReference>
<sequence length="289" mass="32255">MQKNRPIHHRIELILDDLSKSERKIAILVLEQAELVLSMTVNELANASNTSPASVIRFCKSIGIASFTDLKVKLSAESVHRELPPTTDISSNTSIPEIKQRLLSNAYQAMDETLQLLNESLVHQATNQIKEASIVYIFGIGSSFLVAENFIQKWTRIGKTVLCFSDVHIFITSLSSAPADALFIGISNSGETKEIISLMQIAKEHGLKTLSFTQFGNNTLSKLADFSIQTVHSNEAKLRSAATSSLMAQFITLDLLFYAYILEGYDDNIARIQQSRQDLDIYKQKRTKK</sequence>
<dbReference type="InterPro" id="IPR001347">
    <property type="entry name" value="SIS_dom"/>
</dbReference>
<dbReference type="PANTHER" id="PTHR30514:SF10">
    <property type="entry name" value="MURR_RPIR FAMILY TRANSCRIPTIONAL REGULATOR"/>
    <property type="match status" value="1"/>
</dbReference>
<evidence type="ECO:0000259" key="5">
    <source>
        <dbReference type="PROSITE" id="PS51464"/>
    </source>
</evidence>
<dbReference type="RefSeq" id="WP_161902479.1">
    <property type="nucleotide sequence ID" value="NZ_MAEL01000044.1"/>
</dbReference>
<dbReference type="SUPFAM" id="SSF53697">
    <property type="entry name" value="SIS domain"/>
    <property type="match status" value="1"/>
</dbReference>